<dbReference type="AlphaFoldDB" id="J7R1Q5"/>
<evidence type="ECO:0000313" key="13">
    <source>
        <dbReference type="EMBL" id="CCK68750.1"/>
    </source>
</evidence>
<dbReference type="GO" id="GO:0000122">
    <property type="term" value="P:negative regulation of transcription by RNA polymerase II"/>
    <property type="evidence" value="ECO:0007669"/>
    <property type="project" value="EnsemblFungi"/>
</dbReference>
<sequence>MRLLKYPLELAKGETLVALCSIEGKLLVLTTAGHVIVWVQSELVDTAFDRLSVKDLRRQKVLSVGEIDFQEGRAQDFAFICGHDDTLFVSSERAVFKLKHWEAKEQVQKVFHSVPTPSSAITDVKLDPTNGILFVLCSNPNCVTMYDSKDGRKIQQIALDESVTPITCVTDPSGGIFTIFTLDRSILVYQYAKTGAYKLLNKLNQFVQVHPLHYHISMPPQGNYIPVVNSVRGTSSTSVTATVLLDRNDSYKIASTIVSPSASTCKVVAYSPAVYEKTNAKKGIKSRYNLLATSGTTAGTILVWNTRRMRPLFNAVQVSKSPINDMIWSEQGFTLFGVSDDNVLYTFAFQQNDLGESLPHDTVVQLQKENKPLPILDSTEVTTKVKEEEGVSNGTKGLPALTNGLSKATVLPAGEKTKKTMEHRDSKSQTPDTTPPKPASIPGVKVTQSTSMEFNMPSYSVPKDLKRKPKETANGEIIPKRQKHELEPMDFLDTGLILPNVSFSRIRLMTPKIRLNFKYTSPTNSDLQLDIKNGTGNEQKPTIVTLRSKVPEQEGQLFQDFIPKFITMCTSGDFFWACCSEDGTVYVYSDAGKRLLPPLILGVSISFLEASANHLLCVTCLGELYCWNIKKGAINFPVTSVFPVLNPSLRYADEVLTRAENITMCAVTNNGIPLLTLSNGDGYLFDKDMDTWLLISDSWWAYGSQYWDMNNTSTLGIDTANTAADDNNKSNKNWNSADIQNLVRNVKSDTSSIVNHIERKTNDELNRKSRLKNLQRFARAILMKEGFENMEEIVTLSHLENRILVSLKLEEGKEFSNLIIVYCIRLGELGYDDRLDDVLQWLYNEGELEEELLTGVARKETMKDILMACAKIRHVQRVTTTYATALGIVTDET</sequence>
<keyword evidence="14" id="KW-1185">Reference proteome</keyword>
<accession>J7R1Q5</accession>
<dbReference type="PANTHER" id="PTHR13831">
    <property type="entry name" value="MEMBER OF THE HIR1 FAMILY OF WD-REPEAT PROTEINS"/>
    <property type="match status" value="1"/>
</dbReference>
<dbReference type="OMA" id="AWVHHDD"/>
<evidence type="ECO:0000256" key="4">
    <source>
        <dbReference type="ARBA" id="ARBA00022574"/>
    </source>
</evidence>
<dbReference type="GO" id="GO:0005829">
    <property type="term" value="C:cytosol"/>
    <property type="evidence" value="ECO:0007669"/>
    <property type="project" value="EnsemblFungi"/>
</dbReference>
<evidence type="ECO:0000256" key="9">
    <source>
        <dbReference type="ARBA" id="ARBA00023242"/>
    </source>
</evidence>
<evidence type="ECO:0000256" key="7">
    <source>
        <dbReference type="ARBA" id="ARBA00023015"/>
    </source>
</evidence>
<feature type="region of interest" description="Disordered" evidence="11">
    <location>
        <begin position="412"/>
        <end position="443"/>
    </location>
</feature>
<keyword evidence="3 10" id="KW-0678">Repressor</keyword>
<reference evidence="14" key="2">
    <citation type="submission" date="2012-08" db="EMBL/GenBank/DDBJ databases">
        <title>Genome sequence of Kazachstania naganishii.</title>
        <authorList>
            <person name="Gordon J.L."/>
            <person name="Armisen D."/>
            <person name="Proux-Wera E."/>
            <person name="OhEigeartaigh S.S."/>
            <person name="Byrne K.P."/>
            <person name="Wolfe K.H."/>
        </authorList>
    </citation>
    <scope>NUCLEOTIDE SEQUENCE [LARGE SCALE GENOMIC DNA]</scope>
    <source>
        <strain evidence="14">ATCC MYA-139 / BCRC 22969 / CBS 8797 / CCRC 22969 / KCTC 17520 / NBRC 10181 / NCYC 3082</strain>
    </source>
</reference>
<dbReference type="Gene3D" id="2.130.10.10">
    <property type="entry name" value="YVTN repeat-like/Quinoprotein amine dehydrogenase"/>
    <property type="match status" value="1"/>
</dbReference>
<evidence type="ECO:0000313" key="14">
    <source>
        <dbReference type="Proteomes" id="UP000006310"/>
    </source>
</evidence>
<dbReference type="STRING" id="1071383.J7R1Q5"/>
<dbReference type="SUPFAM" id="SSF101908">
    <property type="entry name" value="Putative isomerase YbhE"/>
    <property type="match status" value="1"/>
</dbReference>
<comment type="subcellular location">
    <subcellularLocation>
        <location evidence="1 10">Nucleus</location>
    </subcellularLocation>
</comment>
<dbReference type="RefSeq" id="XP_022462996.1">
    <property type="nucleotide sequence ID" value="XM_022611603.1"/>
</dbReference>
<dbReference type="InterPro" id="IPR036322">
    <property type="entry name" value="WD40_repeat_dom_sf"/>
</dbReference>
<dbReference type="GO" id="GO:0003677">
    <property type="term" value="F:DNA binding"/>
    <property type="evidence" value="ECO:0007669"/>
    <property type="project" value="EnsemblFungi"/>
</dbReference>
<keyword evidence="5 10" id="KW-0677">Repeat</keyword>
<name>J7R1Q5_HUIN7</name>
<dbReference type="GO" id="GO:0006334">
    <property type="term" value="P:nucleosome assembly"/>
    <property type="evidence" value="ECO:0007669"/>
    <property type="project" value="EnsemblFungi"/>
</dbReference>
<gene>
    <name evidence="13" type="primary">KNAG0B03080</name>
    <name evidence="13" type="ordered locus">KNAG_0B03080</name>
</gene>
<organism evidence="13 14">
    <name type="scientific">Huiozyma naganishii (strain ATCC MYA-139 / BCRC 22969 / CBS 8797 / KCTC 17520 / NBRC 10181 / NCYC 3082 / Yp74L-3)</name>
    <name type="common">Yeast</name>
    <name type="synonym">Kazachstania naganishii</name>
    <dbReference type="NCBI Taxonomy" id="1071383"/>
    <lineage>
        <taxon>Eukaryota</taxon>
        <taxon>Fungi</taxon>
        <taxon>Dikarya</taxon>
        <taxon>Ascomycota</taxon>
        <taxon>Saccharomycotina</taxon>
        <taxon>Saccharomycetes</taxon>
        <taxon>Saccharomycetales</taxon>
        <taxon>Saccharomycetaceae</taxon>
        <taxon>Huiozyma</taxon>
    </lineage>
</organism>
<dbReference type="PANTHER" id="PTHR13831:SF1">
    <property type="entry name" value="PROTEIN HIR2"/>
    <property type="match status" value="1"/>
</dbReference>
<keyword evidence="6 10" id="KW-0156">Chromatin regulator</keyword>
<dbReference type="InterPro" id="IPR015943">
    <property type="entry name" value="WD40/YVTN_repeat-like_dom_sf"/>
</dbReference>
<keyword evidence="4 10" id="KW-0853">WD repeat</keyword>
<keyword evidence="8 10" id="KW-0804">Transcription</keyword>
<dbReference type="GO" id="GO:0031491">
    <property type="term" value="F:nucleosome binding"/>
    <property type="evidence" value="ECO:0007669"/>
    <property type="project" value="EnsemblFungi"/>
</dbReference>
<evidence type="ECO:0000256" key="1">
    <source>
        <dbReference type="ARBA" id="ARBA00004123"/>
    </source>
</evidence>
<comment type="similarity">
    <text evidence="2 10">Belongs to the WD repeat HIR1 family.</text>
</comment>
<dbReference type="EMBL" id="HE978315">
    <property type="protein sequence ID" value="CCK68750.1"/>
    <property type="molecule type" value="Genomic_DNA"/>
</dbReference>
<proteinExistence type="inferred from homology"/>
<evidence type="ECO:0000259" key="12">
    <source>
        <dbReference type="Pfam" id="PF07569"/>
    </source>
</evidence>
<dbReference type="KEGG" id="kng:KNAG_0B03080"/>
<dbReference type="InterPro" id="IPR011494">
    <property type="entry name" value="HIRA-like_C"/>
</dbReference>
<dbReference type="GO" id="GO:0000785">
    <property type="term" value="C:chromatin"/>
    <property type="evidence" value="ECO:0007669"/>
    <property type="project" value="TreeGrafter"/>
</dbReference>
<reference evidence="13 14" key="1">
    <citation type="journal article" date="2011" name="Proc. Natl. Acad. Sci. U.S.A.">
        <title>Evolutionary erosion of yeast sex chromosomes by mating-type switching accidents.</title>
        <authorList>
            <person name="Gordon J.L."/>
            <person name="Armisen D."/>
            <person name="Proux-Wera E."/>
            <person name="Oheigeartaigh S.S."/>
            <person name="Byrne K.P."/>
            <person name="Wolfe K.H."/>
        </authorList>
    </citation>
    <scope>NUCLEOTIDE SEQUENCE [LARGE SCALE GENOMIC DNA]</scope>
    <source>
        <strain evidence="14">ATCC MYA-139 / BCRC 22969 / CBS 8797 / CCRC 22969 / KCTC 17520 / NBRC 10181 / NCYC 3082</strain>
    </source>
</reference>
<keyword evidence="7 10" id="KW-0805">Transcription regulation</keyword>
<dbReference type="GO" id="GO:0005634">
    <property type="term" value="C:nucleus"/>
    <property type="evidence" value="ECO:0007669"/>
    <property type="project" value="UniProtKB-SubCell"/>
</dbReference>
<dbReference type="GO" id="GO:0016480">
    <property type="term" value="P:negative regulation of transcription by RNA polymerase III"/>
    <property type="evidence" value="ECO:0007669"/>
    <property type="project" value="EnsemblFungi"/>
</dbReference>
<dbReference type="GO" id="GO:0140673">
    <property type="term" value="P:transcription elongation-coupled chromatin remodeling"/>
    <property type="evidence" value="ECO:0007669"/>
    <property type="project" value="EnsemblFungi"/>
</dbReference>
<dbReference type="OrthoDB" id="1741719at2759"/>
<evidence type="ECO:0000256" key="3">
    <source>
        <dbReference type="ARBA" id="ARBA00022491"/>
    </source>
</evidence>
<feature type="domain" description="Protein HIRA-like C-terminal" evidence="12">
    <location>
        <begin position="592"/>
        <end position="842"/>
    </location>
</feature>
<dbReference type="Pfam" id="PF07569">
    <property type="entry name" value="Hira"/>
    <property type="match status" value="1"/>
</dbReference>
<dbReference type="Proteomes" id="UP000006310">
    <property type="component" value="Chromosome 2"/>
</dbReference>
<evidence type="ECO:0000256" key="2">
    <source>
        <dbReference type="ARBA" id="ARBA00007306"/>
    </source>
</evidence>
<dbReference type="GeneID" id="34524400"/>
<dbReference type="GO" id="GO:0000417">
    <property type="term" value="C:HIR complex"/>
    <property type="evidence" value="ECO:0007669"/>
    <property type="project" value="EnsemblFungi"/>
</dbReference>
<protein>
    <recommendedName>
        <fullName evidence="10">Protein HIR</fullName>
    </recommendedName>
</protein>
<evidence type="ECO:0000256" key="6">
    <source>
        <dbReference type="ARBA" id="ARBA00022853"/>
    </source>
</evidence>
<dbReference type="HOGENOM" id="CLU_004372_1_0_1"/>
<dbReference type="GO" id="GO:0003714">
    <property type="term" value="F:transcription corepressor activity"/>
    <property type="evidence" value="ECO:0007669"/>
    <property type="project" value="EnsemblFungi"/>
</dbReference>
<dbReference type="SUPFAM" id="SSF50978">
    <property type="entry name" value="WD40 repeat-like"/>
    <property type="match status" value="1"/>
</dbReference>
<evidence type="ECO:0000256" key="8">
    <source>
        <dbReference type="ARBA" id="ARBA00023163"/>
    </source>
</evidence>
<dbReference type="InterPro" id="IPR031120">
    <property type="entry name" value="HIR1-like"/>
</dbReference>
<feature type="compositionally biased region" description="Basic and acidic residues" evidence="11">
    <location>
        <begin position="415"/>
        <end position="427"/>
    </location>
</feature>
<evidence type="ECO:0000256" key="10">
    <source>
        <dbReference type="RuleBase" id="RU364014"/>
    </source>
</evidence>
<keyword evidence="9 10" id="KW-0539">Nucleus</keyword>
<evidence type="ECO:0000256" key="11">
    <source>
        <dbReference type="SAM" id="MobiDB-lite"/>
    </source>
</evidence>
<comment type="function">
    <text evidence="10">Required for replication-independent chromatin assembly and for the periodic repression of histone gene transcription during the cell cycle.</text>
</comment>
<dbReference type="eggNOG" id="KOG0973">
    <property type="taxonomic scope" value="Eukaryota"/>
</dbReference>
<dbReference type="GO" id="GO:1905268">
    <property type="term" value="P:negative regulation of chromatin organization"/>
    <property type="evidence" value="ECO:0007669"/>
    <property type="project" value="EnsemblFungi"/>
</dbReference>
<evidence type="ECO:0000256" key="5">
    <source>
        <dbReference type="ARBA" id="ARBA00022737"/>
    </source>
</evidence>